<dbReference type="AlphaFoldDB" id="A0A1F7X6X8"/>
<evidence type="ECO:0000313" key="2">
    <source>
        <dbReference type="Proteomes" id="UP000176939"/>
    </source>
</evidence>
<organism evidence="1 2">
    <name type="scientific">Candidatus Woesebacteria bacterium RBG_13_36_22</name>
    <dbReference type="NCBI Taxonomy" id="1802478"/>
    <lineage>
        <taxon>Bacteria</taxon>
        <taxon>Candidatus Woeseibacteriota</taxon>
    </lineage>
</organism>
<evidence type="ECO:0000313" key="1">
    <source>
        <dbReference type="EMBL" id="OGM10459.1"/>
    </source>
</evidence>
<proteinExistence type="predicted"/>
<accession>A0A1F7X6X8</accession>
<sequence length="70" mass="8658">MKKEREVIIQIKIKTNEPLKEFKKILKEHNNFNWEFNIDDESSKTRVISAKVYNKEHNNFHWEFNPVKHF</sequence>
<comment type="caution">
    <text evidence="1">The sequence shown here is derived from an EMBL/GenBank/DDBJ whole genome shotgun (WGS) entry which is preliminary data.</text>
</comment>
<dbReference type="Proteomes" id="UP000176939">
    <property type="component" value="Unassembled WGS sequence"/>
</dbReference>
<reference evidence="1 2" key="1">
    <citation type="journal article" date="2016" name="Nat. Commun.">
        <title>Thousands of microbial genomes shed light on interconnected biogeochemical processes in an aquifer system.</title>
        <authorList>
            <person name="Anantharaman K."/>
            <person name="Brown C.T."/>
            <person name="Hug L.A."/>
            <person name="Sharon I."/>
            <person name="Castelle C.J."/>
            <person name="Probst A.J."/>
            <person name="Thomas B.C."/>
            <person name="Singh A."/>
            <person name="Wilkins M.J."/>
            <person name="Karaoz U."/>
            <person name="Brodie E.L."/>
            <person name="Williams K.H."/>
            <person name="Hubbard S.S."/>
            <person name="Banfield J.F."/>
        </authorList>
    </citation>
    <scope>NUCLEOTIDE SEQUENCE [LARGE SCALE GENOMIC DNA]</scope>
</reference>
<name>A0A1F7X6X8_9BACT</name>
<protein>
    <submittedName>
        <fullName evidence="1">Uncharacterized protein</fullName>
    </submittedName>
</protein>
<dbReference type="EMBL" id="MGFQ01000010">
    <property type="protein sequence ID" value="OGM10459.1"/>
    <property type="molecule type" value="Genomic_DNA"/>
</dbReference>
<gene>
    <name evidence="1" type="ORF">A2Z67_04075</name>
</gene>